<keyword evidence="4" id="KW-1185">Reference proteome</keyword>
<comment type="caution">
    <text evidence="3">The sequence shown here is derived from an EMBL/GenBank/DDBJ whole genome shotgun (WGS) entry which is preliminary data.</text>
</comment>
<dbReference type="PROSITE" id="PS00284">
    <property type="entry name" value="SERPIN"/>
    <property type="match status" value="1"/>
</dbReference>
<dbReference type="AlphaFoldDB" id="A0A8K0ECR4"/>
<accession>A0A8K0ECR4</accession>
<evidence type="ECO:0000259" key="2">
    <source>
        <dbReference type="Pfam" id="PF00079"/>
    </source>
</evidence>
<dbReference type="InterPro" id="IPR042178">
    <property type="entry name" value="Serpin_sf_1"/>
</dbReference>
<feature type="domain" description="Serpin" evidence="2">
    <location>
        <begin position="26"/>
        <end position="159"/>
    </location>
</feature>
<dbReference type="PANTHER" id="PTHR11461">
    <property type="entry name" value="SERINE PROTEASE INHIBITOR, SERPIN"/>
    <property type="match status" value="1"/>
</dbReference>
<dbReference type="InterPro" id="IPR000215">
    <property type="entry name" value="Serpin_fam"/>
</dbReference>
<sequence>MLSTSKQLGRNHSKLQRLGKKISIFLTGKLVLEILELDTERVDELWIPKWKFSYDLVATELMKELGLTLAFLFPDADFTEMIDSPISNLLYIKEIFQRSVIEVKEEGAAAAAVTACEMECGCAMSPPKRITFIADHPFMFMIKEIVSGAVIFIGTVVNPLSTT</sequence>
<dbReference type="InterPro" id="IPR023796">
    <property type="entry name" value="Serpin_dom"/>
</dbReference>
<proteinExistence type="inferred from homology"/>
<evidence type="ECO:0000313" key="3">
    <source>
        <dbReference type="EMBL" id="KAF3441487.1"/>
    </source>
</evidence>
<dbReference type="Pfam" id="PF00079">
    <property type="entry name" value="Serpin"/>
    <property type="match status" value="1"/>
</dbReference>
<protein>
    <recommendedName>
        <fullName evidence="2">Serpin domain-containing protein</fullName>
    </recommendedName>
</protein>
<organism evidence="3 4">
    <name type="scientific">Rhamnella rubrinervis</name>
    <dbReference type="NCBI Taxonomy" id="2594499"/>
    <lineage>
        <taxon>Eukaryota</taxon>
        <taxon>Viridiplantae</taxon>
        <taxon>Streptophyta</taxon>
        <taxon>Embryophyta</taxon>
        <taxon>Tracheophyta</taxon>
        <taxon>Spermatophyta</taxon>
        <taxon>Magnoliopsida</taxon>
        <taxon>eudicotyledons</taxon>
        <taxon>Gunneridae</taxon>
        <taxon>Pentapetalae</taxon>
        <taxon>rosids</taxon>
        <taxon>fabids</taxon>
        <taxon>Rosales</taxon>
        <taxon>Rhamnaceae</taxon>
        <taxon>rhamnoid group</taxon>
        <taxon>Rhamneae</taxon>
        <taxon>Rhamnella</taxon>
    </lineage>
</organism>
<dbReference type="OrthoDB" id="1063785at2759"/>
<name>A0A8K0ECR4_9ROSA</name>
<dbReference type="Gene3D" id="3.30.497.10">
    <property type="entry name" value="Antithrombin, subunit I, domain 2"/>
    <property type="match status" value="1"/>
</dbReference>
<dbReference type="Proteomes" id="UP000796880">
    <property type="component" value="Unassembled WGS sequence"/>
</dbReference>
<dbReference type="Gene3D" id="2.30.39.10">
    <property type="entry name" value="Alpha-1-antitrypsin, domain 1"/>
    <property type="match status" value="1"/>
</dbReference>
<dbReference type="GO" id="GO:0004867">
    <property type="term" value="F:serine-type endopeptidase inhibitor activity"/>
    <property type="evidence" value="ECO:0007669"/>
    <property type="project" value="InterPro"/>
</dbReference>
<reference evidence="3" key="1">
    <citation type="submission" date="2020-03" db="EMBL/GenBank/DDBJ databases">
        <title>A high-quality chromosome-level genome assembly of a woody plant with both climbing and erect habits, Rhamnella rubrinervis.</title>
        <authorList>
            <person name="Lu Z."/>
            <person name="Yang Y."/>
            <person name="Zhu X."/>
            <person name="Sun Y."/>
        </authorList>
    </citation>
    <scope>NUCLEOTIDE SEQUENCE</scope>
    <source>
        <strain evidence="3">BYM</strain>
        <tissue evidence="3">Leaf</tissue>
    </source>
</reference>
<dbReference type="PANTHER" id="PTHR11461:SF211">
    <property type="entry name" value="GH10112P-RELATED"/>
    <property type="match status" value="1"/>
</dbReference>
<gene>
    <name evidence="3" type="ORF">FNV43_RR15401</name>
</gene>
<dbReference type="InterPro" id="IPR042185">
    <property type="entry name" value="Serpin_sf_2"/>
</dbReference>
<dbReference type="SUPFAM" id="SSF56574">
    <property type="entry name" value="Serpins"/>
    <property type="match status" value="1"/>
</dbReference>
<dbReference type="InterPro" id="IPR023795">
    <property type="entry name" value="Serpin_CS"/>
</dbReference>
<dbReference type="InterPro" id="IPR036186">
    <property type="entry name" value="Serpin_sf"/>
</dbReference>
<comment type="similarity">
    <text evidence="1">Belongs to the serpin family.</text>
</comment>
<evidence type="ECO:0000313" key="4">
    <source>
        <dbReference type="Proteomes" id="UP000796880"/>
    </source>
</evidence>
<dbReference type="EMBL" id="VOIH02000007">
    <property type="protein sequence ID" value="KAF3441487.1"/>
    <property type="molecule type" value="Genomic_DNA"/>
</dbReference>
<evidence type="ECO:0000256" key="1">
    <source>
        <dbReference type="ARBA" id="ARBA00009500"/>
    </source>
</evidence>
<dbReference type="GO" id="GO:0005615">
    <property type="term" value="C:extracellular space"/>
    <property type="evidence" value="ECO:0007669"/>
    <property type="project" value="InterPro"/>
</dbReference>